<keyword evidence="2" id="KW-0067">ATP-binding</keyword>
<sequence>MFRTLFRGREDVFARRWYSEKTERSGYSPVCANEWLPGVCGKPKVSCAKCPSRELVPLSDNVIYRHLSGKDPLGRDVAGLYPMLPDETCCLLALDFDDEGWWESVSAVRMVCEAQGLPCAVERSHSGEGAHLWLFFDRPVPCAMARKLGSGLLTAAMERCSAVTFDSYDRMFPSQDTLPSGGFGNLIALPLQGQARKRGNTVFVDENLCPYPDQWAHLDQLKTISAETMEDAIKALGGEEELGILEGGAEEDPDEKPKPWRKKARRKLTALDFGGPVELVRANLLYLPAAKLSSRARNRILRLAAFPNPDFYRAQAMRFPTYGKPRVICTAEEREGFLALPRGCEEKLLELLDEAGAAYTVQDETNPGLPIRASFHGELREEQRPAAESLLAFPNGVLSATTAFGKTVIASYLIGQRKTNTLILVHTQALLNQWKAALGQFLTIDEELPPTPKRRGRKKEYALIGQLGGTKNNLSGFVDIAILQSLVSGDEIRPLVKNYGMVIVDECHHVSAVSFEKVLKEVNARYVYGLTATPTRQDGHQAIIYMQCGSIRYRVSAKEQAEKRAFTHAILPRFTAFAQPLTEEKRWTITQAYGAMAGDESRNGKIVEDVLGALAAGRTPLVLTERYAHAKRLHALLSERCGQVILLSGKGTAKEKRRLLADLNSLPPEKPLVIVATGRYVGEGFDLPRLDTLFLAMPIAWKGTLAQYAGRLHRDYAGKQEVIIYDYVDVRVPMLERMYHKRLSGYAALGYTVKGSPYETAETASLIFDHTNFSAPFGEDICTAKKEIVVVSPYLHMGRVRQFLNWLAAPGTGGAKVKVITGRETSFKPETWARMQPVVRSLRDSGIQVEERPTVYQRFAVLDQELVWYGSVNLLGYDHGDEGVMRLHSAELAGELLEFLRGP</sequence>
<dbReference type="GO" id="GO:0004386">
    <property type="term" value="F:helicase activity"/>
    <property type="evidence" value="ECO:0007669"/>
    <property type="project" value="UniProtKB-KW"/>
</dbReference>
<dbReference type="Gene3D" id="3.30.870.10">
    <property type="entry name" value="Endonuclease Chain A"/>
    <property type="match status" value="1"/>
</dbReference>
<keyword evidence="2" id="KW-0547">Nucleotide-binding</keyword>
<keyword evidence="3" id="KW-1185">Reference proteome</keyword>
<dbReference type="PANTHER" id="PTHR47396">
    <property type="entry name" value="TYPE I RESTRICTION ENZYME ECOKI R PROTEIN"/>
    <property type="match status" value="1"/>
</dbReference>
<dbReference type="InterPro" id="IPR014001">
    <property type="entry name" value="Helicase_ATP-bd"/>
</dbReference>
<dbReference type="Gene3D" id="3.40.50.300">
    <property type="entry name" value="P-loop containing nucleotide triphosphate hydrolases"/>
    <property type="match status" value="2"/>
</dbReference>
<dbReference type="SMART" id="SM00487">
    <property type="entry name" value="DEXDc"/>
    <property type="match status" value="1"/>
</dbReference>
<keyword evidence="2" id="KW-0347">Helicase</keyword>
<proteinExistence type="predicted"/>
<evidence type="ECO:0000313" key="3">
    <source>
        <dbReference type="Proteomes" id="UP001200313"/>
    </source>
</evidence>
<dbReference type="CDD" id="cd09126">
    <property type="entry name" value="PLDc_C_DEXD_like"/>
    <property type="match status" value="1"/>
</dbReference>
<organism evidence="2 3">
    <name type="scientific">Intestinimonas massiliensis</name>
    <name type="common">ex Afouda et al. 2020</name>
    <dbReference type="NCBI Taxonomy" id="1673721"/>
    <lineage>
        <taxon>Bacteria</taxon>
        <taxon>Bacillati</taxon>
        <taxon>Bacillota</taxon>
        <taxon>Clostridia</taxon>
        <taxon>Eubacteriales</taxon>
        <taxon>Intestinimonas</taxon>
    </lineage>
</organism>
<dbReference type="Pfam" id="PF13091">
    <property type="entry name" value="PLDc_2"/>
    <property type="match status" value="1"/>
</dbReference>
<dbReference type="InterPro" id="IPR006935">
    <property type="entry name" value="Helicase/UvrB_N"/>
</dbReference>
<dbReference type="CDD" id="cd18785">
    <property type="entry name" value="SF2_C"/>
    <property type="match status" value="1"/>
</dbReference>
<gene>
    <name evidence="2" type="ORF">L0P79_06180</name>
</gene>
<accession>A0ABS9M7A1</accession>
<comment type="caution">
    <text evidence="2">The sequence shown here is derived from an EMBL/GenBank/DDBJ whole genome shotgun (WGS) entry which is preliminary data.</text>
</comment>
<dbReference type="SUPFAM" id="SSF56024">
    <property type="entry name" value="Phospholipase D/nuclease"/>
    <property type="match status" value="1"/>
</dbReference>
<dbReference type="InterPro" id="IPR054347">
    <property type="entry name" value="TOTE_primase"/>
</dbReference>
<dbReference type="RefSeq" id="WP_238073591.1">
    <property type="nucleotide sequence ID" value="NZ_JAKNJB010000008.1"/>
</dbReference>
<dbReference type="Pfam" id="PF04851">
    <property type="entry name" value="ResIII"/>
    <property type="match status" value="1"/>
</dbReference>
<dbReference type="CDD" id="cd17926">
    <property type="entry name" value="DEXHc_RE"/>
    <property type="match status" value="1"/>
</dbReference>
<dbReference type="PANTHER" id="PTHR47396:SF1">
    <property type="entry name" value="ATP-DEPENDENT HELICASE IRC3-RELATED"/>
    <property type="match status" value="1"/>
</dbReference>
<evidence type="ECO:0000313" key="2">
    <source>
        <dbReference type="EMBL" id="MCG4526666.1"/>
    </source>
</evidence>
<evidence type="ECO:0000259" key="1">
    <source>
        <dbReference type="PROSITE" id="PS51192"/>
    </source>
</evidence>
<reference evidence="2 3" key="1">
    <citation type="submission" date="2022-01" db="EMBL/GenBank/DDBJ databases">
        <title>Collection of gut derived symbiotic bacterial strains cultured from healthy donors.</title>
        <authorList>
            <person name="Lin H."/>
            <person name="Kohout C."/>
            <person name="Waligurski E."/>
            <person name="Pamer E.G."/>
        </authorList>
    </citation>
    <scope>NUCLEOTIDE SEQUENCE [LARGE SCALE GENOMIC DNA]</scope>
    <source>
        <strain evidence="2 3">DFI.3.7</strain>
    </source>
</reference>
<dbReference type="InterPro" id="IPR025202">
    <property type="entry name" value="PLD-like_dom"/>
</dbReference>
<dbReference type="PROSITE" id="PS51192">
    <property type="entry name" value="HELICASE_ATP_BIND_1"/>
    <property type="match status" value="1"/>
</dbReference>
<dbReference type="Pfam" id="PF22548">
    <property type="entry name" value="AEP-TOTE"/>
    <property type="match status" value="1"/>
</dbReference>
<name>A0ABS9M7A1_9FIRM</name>
<dbReference type="InterPro" id="IPR027417">
    <property type="entry name" value="P-loop_NTPase"/>
</dbReference>
<keyword evidence="2" id="KW-0378">Hydrolase</keyword>
<dbReference type="EMBL" id="JAKNJB010000008">
    <property type="protein sequence ID" value="MCG4526666.1"/>
    <property type="molecule type" value="Genomic_DNA"/>
</dbReference>
<dbReference type="SUPFAM" id="SSF52540">
    <property type="entry name" value="P-loop containing nucleoside triphosphate hydrolases"/>
    <property type="match status" value="2"/>
</dbReference>
<dbReference type="InterPro" id="IPR050742">
    <property type="entry name" value="Helicase_Restrict-Modif_Enz"/>
</dbReference>
<dbReference type="Proteomes" id="UP001200313">
    <property type="component" value="Unassembled WGS sequence"/>
</dbReference>
<feature type="domain" description="Helicase ATP-binding" evidence="1">
    <location>
        <begin position="387"/>
        <end position="552"/>
    </location>
</feature>
<protein>
    <submittedName>
        <fullName evidence="2">DEAD/DEAH box helicase family protein</fullName>
    </submittedName>
</protein>